<evidence type="ECO:0000259" key="2">
    <source>
        <dbReference type="Pfam" id="PF12804"/>
    </source>
</evidence>
<dbReference type="InterPro" id="IPR025877">
    <property type="entry name" value="MobA-like_NTP_Trfase"/>
</dbReference>
<accession>A0ABV2M170</accession>
<evidence type="ECO:0000313" key="4">
    <source>
        <dbReference type="Proteomes" id="UP001549106"/>
    </source>
</evidence>
<feature type="compositionally biased region" description="Polar residues" evidence="1">
    <location>
        <begin position="93"/>
        <end position="109"/>
    </location>
</feature>
<dbReference type="InterPro" id="IPR027417">
    <property type="entry name" value="P-loop_NTPase"/>
</dbReference>
<sequence length="469" mass="52270">MRLTELLDIDVNSKKIISVVGGGGKTSLIFRLAEELAEQGKKVIVTTTTHIAFEPERPFARDGELNKVRENLRKYGYTVAACMEKREEKSWKNPENIQGSSGTHCSASEEQNKSGKLFTGKLQALPEEQLQELKKECDVILIEADGARRLPLKVPAAWEPVIPEMTDLVIGVIGLDCLGKAIKDTVHRPESAAEFLGKSSKEKITEEDIIRIAKSDQGLRKSVGHRGFRVFLNKEDVLSDRNLPDKIVQRLRKHGIWAVCGSLKQDISIVILAAGNSRRFGSNKLFFPIDGIPMYLHTLQKVLLVQKKMKHRISSVILVTQYSEIKKNAEALGARVVWNPHPEEGISSSMKLGLLEVIKEKPQAQSFSACRENNACLFLVADQPWIRCHTIEALIRMYTESEKGMAAAAKNGQPGNPCIFSGKYYPELLALTGDTGGKRVMRKYMQDVALLEVPDKKELTDMDIPPDIS</sequence>
<dbReference type="SUPFAM" id="SSF52540">
    <property type="entry name" value="P-loop containing nucleoside triphosphate hydrolases"/>
    <property type="match status" value="1"/>
</dbReference>
<dbReference type="PANTHER" id="PTHR43777:SF1">
    <property type="entry name" value="MOLYBDENUM COFACTOR CYTIDYLYLTRANSFERASE"/>
    <property type="match status" value="1"/>
</dbReference>
<name>A0ABV2M170_9FIRM</name>
<dbReference type="Gene3D" id="3.40.50.300">
    <property type="entry name" value="P-loop containing nucleotide triphosphate hydrolases"/>
    <property type="match status" value="1"/>
</dbReference>
<dbReference type="CDD" id="cd04182">
    <property type="entry name" value="GT_2_like_f"/>
    <property type="match status" value="1"/>
</dbReference>
<comment type="caution">
    <text evidence="3">The sequence shown here is derived from an EMBL/GenBank/DDBJ whole genome shotgun (WGS) entry which is preliminary data.</text>
</comment>
<dbReference type="InterPro" id="IPR017587">
    <property type="entry name" value="YqeC"/>
</dbReference>
<organism evidence="3 4">
    <name type="scientific">Blautia caecimuris</name>
    <dbReference type="NCBI Taxonomy" id="1796615"/>
    <lineage>
        <taxon>Bacteria</taxon>
        <taxon>Bacillati</taxon>
        <taxon>Bacillota</taxon>
        <taxon>Clostridia</taxon>
        <taxon>Lachnospirales</taxon>
        <taxon>Lachnospiraceae</taxon>
        <taxon>Blautia</taxon>
    </lineage>
</organism>
<dbReference type="InterPro" id="IPR029044">
    <property type="entry name" value="Nucleotide-diphossugar_trans"/>
</dbReference>
<dbReference type="PANTHER" id="PTHR43777">
    <property type="entry name" value="MOLYBDENUM COFACTOR CYTIDYLYLTRANSFERASE"/>
    <property type="match status" value="1"/>
</dbReference>
<feature type="region of interest" description="Disordered" evidence="1">
    <location>
        <begin position="90"/>
        <end position="110"/>
    </location>
</feature>
<protein>
    <submittedName>
        <fullName evidence="3">Selenium-dependent hydroxylase accessory protein YqeC</fullName>
    </submittedName>
</protein>
<gene>
    <name evidence="3" type="ORF">ABID24_001454</name>
</gene>
<dbReference type="SUPFAM" id="SSF53448">
    <property type="entry name" value="Nucleotide-diphospho-sugar transferases"/>
    <property type="match status" value="1"/>
</dbReference>
<dbReference type="Pfam" id="PF12804">
    <property type="entry name" value="NTP_transf_3"/>
    <property type="match status" value="1"/>
</dbReference>
<reference evidence="3 4" key="1">
    <citation type="submission" date="2024-06" db="EMBL/GenBank/DDBJ databases">
        <title>Genomic Encyclopedia of Type Strains, Phase IV (KMG-IV): sequencing the most valuable type-strain genomes for metagenomic binning, comparative biology and taxonomic classification.</title>
        <authorList>
            <person name="Goeker M."/>
        </authorList>
    </citation>
    <scope>NUCLEOTIDE SEQUENCE [LARGE SCALE GENOMIC DNA]</scope>
    <source>
        <strain evidence="3 4">DSM 29492</strain>
    </source>
</reference>
<evidence type="ECO:0000256" key="1">
    <source>
        <dbReference type="SAM" id="MobiDB-lite"/>
    </source>
</evidence>
<dbReference type="Proteomes" id="UP001549106">
    <property type="component" value="Unassembled WGS sequence"/>
</dbReference>
<feature type="domain" description="MobA-like NTP transferase" evidence="2">
    <location>
        <begin position="270"/>
        <end position="446"/>
    </location>
</feature>
<dbReference type="Gene3D" id="3.90.550.10">
    <property type="entry name" value="Spore Coat Polysaccharide Biosynthesis Protein SpsA, Chain A"/>
    <property type="match status" value="1"/>
</dbReference>
<dbReference type="RefSeq" id="WP_257464411.1">
    <property type="nucleotide sequence ID" value="NZ_JANJZT010000008.1"/>
</dbReference>
<proteinExistence type="predicted"/>
<keyword evidence="4" id="KW-1185">Reference proteome</keyword>
<dbReference type="EMBL" id="JBEPMJ010000008">
    <property type="protein sequence ID" value="MET3750210.1"/>
    <property type="molecule type" value="Genomic_DNA"/>
</dbReference>
<dbReference type="Pfam" id="PF19842">
    <property type="entry name" value="YqeC"/>
    <property type="match status" value="1"/>
</dbReference>
<dbReference type="NCBIfam" id="TIGR03172">
    <property type="entry name" value="selenium cofactor biosynthesis protein YqeC"/>
    <property type="match status" value="1"/>
</dbReference>
<evidence type="ECO:0000313" key="3">
    <source>
        <dbReference type="EMBL" id="MET3750210.1"/>
    </source>
</evidence>